<dbReference type="Pfam" id="PF00005">
    <property type="entry name" value="ABC_tran"/>
    <property type="match status" value="1"/>
</dbReference>
<evidence type="ECO:0000256" key="7">
    <source>
        <dbReference type="ARBA" id="ARBA00023136"/>
    </source>
</evidence>
<evidence type="ECO:0000313" key="12">
    <source>
        <dbReference type="EMBL" id="CAD9190775.1"/>
    </source>
</evidence>
<keyword evidence="7 9" id="KW-0472">Membrane</keyword>
<feature type="region of interest" description="Disordered" evidence="8">
    <location>
        <begin position="123"/>
        <end position="143"/>
    </location>
</feature>
<dbReference type="GO" id="GO:0016887">
    <property type="term" value="F:ATP hydrolysis activity"/>
    <property type="evidence" value="ECO:0007669"/>
    <property type="project" value="InterPro"/>
</dbReference>
<feature type="transmembrane region" description="Helical" evidence="9">
    <location>
        <begin position="583"/>
        <end position="602"/>
    </location>
</feature>
<evidence type="ECO:0000256" key="5">
    <source>
        <dbReference type="ARBA" id="ARBA00022840"/>
    </source>
</evidence>
<keyword evidence="4" id="KW-0547">Nucleotide-binding</keyword>
<feature type="region of interest" description="Disordered" evidence="8">
    <location>
        <begin position="1"/>
        <end position="36"/>
    </location>
</feature>
<evidence type="ECO:0008006" key="13">
    <source>
        <dbReference type="Google" id="ProtNLM"/>
    </source>
</evidence>
<feature type="transmembrane region" description="Helical" evidence="9">
    <location>
        <begin position="400"/>
        <end position="420"/>
    </location>
</feature>
<feature type="transmembrane region" description="Helical" evidence="9">
    <location>
        <begin position="475"/>
        <end position="494"/>
    </location>
</feature>
<dbReference type="InterPro" id="IPR011527">
    <property type="entry name" value="ABC1_TM_dom"/>
</dbReference>
<protein>
    <recommendedName>
        <fullName evidence="13">ABC transporter domain-containing protein</fullName>
    </recommendedName>
</protein>
<feature type="domain" description="ABC transporter" evidence="10">
    <location>
        <begin position="756"/>
        <end position="976"/>
    </location>
</feature>
<gene>
    <name evidence="12" type="ORF">ACAT0790_LOCUS67550</name>
</gene>
<dbReference type="InterPro" id="IPR027417">
    <property type="entry name" value="P-loop_NTPase"/>
</dbReference>
<evidence type="ECO:0000256" key="1">
    <source>
        <dbReference type="ARBA" id="ARBA00008575"/>
    </source>
</evidence>
<dbReference type="PROSITE" id="PS50929">
    <property type="entry name" value="ABC_TM1F"/>
    <property type="match status" value="1"/>
</dbReference>
<evidence type="ECO:0000256" key="9">
    <source>
        <dbReference type="SAM" id="Phobius"/>
    </source>
</evidence>
<keyword evidence="3 9" id="KW-0812">Transmembrane</keyword>
<sequence length="979" mass="108586">MIQYNVQVSSGDNALESEATPLPDEQSSFETQHDGSALKAAQDAAAATSVEFQKLSIALRALTARSSCAEHASGVLPHFSAVLEEVALLRAKVEAVVEKSAECEAAEDKDMVLLSIKADTLTSDDADSEAPADSGTFDGSSAVPHRFDQWHTGRFSEGFRGQWQSIADLSRKKEQDAPLVNLNQRPHCVDQADAGSQHRGVHLATDAEKAATEELFETPLEQLPVAMPFGFGGGSHDYGSSNPADVSSSITSAIGRNASSSKWDAIMKNGFKQMSKMMQPQEQQHKAPVYLLFVFIVLAILIIVAILLVSRPLITMGQDPVESTGKEPTRSAFVQVALVYWLPVTPKSKGIVFFSLFASLLVTSLGVNFFVGCAFLRLLKHSDPKIAMQVEKAKIFNSEYLQILAGFACVVAPITFFIFRRDLAGRWRQWRYLIFKIYLLFEGQILSIVGGYMARMQMNNVAAMDADAFWHCCRGIQMVMIVIGIFDAFVSGYVDNVLSLDWRRFLAEYMLASYMGGHSFYKMNSNSGKDDGADNPDQRMQSDVETFATSLDTFVFSILKTIMTLISSTIIVWSIIPRLTMILLGYCCVGSLISLYFCWRFVQINYKIQKLEADYRYSMVHIRDNAEGIAMYGGENEGQGEVNDRFHELLRWKYNLIMWNISFNAFQFFYTSLGDIFPLILLSQRLFQGKIDFGAMGQVGGNFTSVMSSLSFINKSVTLMSSLGTSTNRLTGMLNKIDALQGGEEITFITSNENRVELKDVCVKTPDDRPLVQHLSFAFTGKGAARLLVVGRSGVGKSSLMRTLAGLWSQGSGEVTMPPKGDCMFLPQKPYMPLGCLRKQLCYPAVGHAANDADLRSMLEELGLGDLPDRFEDGFDSVRDWARVLSLGEQQRVAAIRAMIHQPAMVVLDESTSALSLIDENLVYKRFGDLNISYISVGHRMTIIKFHDQVLELLVDNGAYKIHTRAEYQQILEKQPSSP</sequence>
<dbReference type="SUPFAM" id="SSF90123">
    <property type="entry name" value="ABC transporter transmembrane region"/>
    <property type="match status" value="1"/>
</dbReference>
<feature type="transmembrane region" description="Helical" evidence="9">
    <location>
        <begin position="554"/>
        <end position="576"/>
    </location>
</feature>
<dbReference type="Pfam" id="PF06472">
    <property type="entry name" value="ABC_membrane_2"/>
    <property type="match status" value="1"/>
</dbReference>
<feature type="transmembrane region" description="Helical" evidence="9">
    <location>
        <begin position="287"/>
        <end position="309"/>
    </location>
</feature>
<dbReference type="GO" id="GO:0005524">
    <property type="term" value="F:ATP binding"/>
    <property type="evidence" value="ECO:0007669"/>
    <property type="project" value="UniProtKB-KW"/>
</dbReference>
<dbReference type="InterPro" id="IPR003593">
    <property type="entry name" value="AAA+_ATPase"/>
</dbReference>
<evidence type="ECO:0000259" key="11">
    <source>
        <dbReference type="PROSITE" id="PS50929"/>
    </source>
</evidence>
<evidence type="ECO:0000256" key="8">
    <source>
        <dbReference type="SAM" id="MobiDB-lite"/>
    </source>
</evidence>
<dbReference type="AlphaFoldDB" id="A0A7S1SCD1"/>
<evidence type="ECO:0000259" key="10">
    <source>
        <dbReference type="PROSITE" id="PS50893"/>
    </source>
</evidence>
<dbReference type="SUPFAM" id="SSF52540">
    <property type="entry name" value="P-loop containing nucleoside triphosphate hydrolases"/>
    <property type="match status" value="1"/>
</dbReference>
<dbReference type="GO" id="GO:0140359">
    <property type="term" value="F:ABC-type transporter activity"/>
    <property type="evidence" value="ECO:0007669"/>
    <property type="project" value="InterPro"/>
</dbReference>
<dbReference type="InterPro" id="IPR036640">
    <property type="entry name" value="ABC1_TM_sf"/>
</dbReference>
<proteinExistence type="inferred from homology"/>
<name>A0A7S1SCD1_ALECA</name>
<dbReference type="PANTHER" id="PTHR11384:SF59">
    <property type="entry name" value="LYSOSOMAL COBALAMIN TRANSPORTER ABCD4"/>
    <property type="match status" value="1"/>
</dbReference>
<accession>A0A7S1SCD1</accession>
<feature type="domain" description="ABC transmembrane type-1" evidence="11">
    <location>
        <begin position="538"/>
        <end position="722"/>
    </location>
</feature>
<feature type="transmembrane region" description="Helical" evidence="9">
    <location>
        <begin position="432"/>
        <end position="454"/>
    </location>
</feature>
<dbReference type="Gene3D" id="3.40.50.300">
    <property type="entry name" value="P-loop containing nucleotide triphosphate hydrolases"/>
    <property type="match status" value="1"/>
</dbReference>
<evidence type="ECO:0000256" key="2">
    <source>
        <dbReference type="ARBA" id="ARBA00022448"/>
    </source>
</evidence>
<reference evidence="12" key="1">
    <citation type="submission" date="2021-01" db="EMBL/GenBank/DDBJ databases">
        <authorList>
            <person name="Corre E."/>
            <person name="Pelletier E."/>
            <person name="Niang G."/>
            <person name="Scheremetjew M."/>
            <person name="Finn R."/>
            <person name="Kale V."/>
            <person name="Holt S."/>
            <person name="Cochrane G."/>
            <person name="Meng A."/>
            <person name="Brown T."/>
            <person name="Cohen L."/>
        </authorList>
    </citation>
    <scope>NUCLEOTIDE SEQUENCE</scope>
    <source>
        <strain evidence="12">OF101</strain>
    </source>
</reference>
<dbReference type="PANTHER" id="PTHR11384">
    <property type="entry name" value="ATP-BINDING CASSETTE, SUB-FAMILY D MEMBER"/>
    <property type="match status" value="1"/>
</dbReference>
<keyword evidence="2" id="KW-0813">Transport</keyword>
<dbReference type="EMBL" id="HBGE01113237">
    <property type="protein sequence ID" value="CAD9190775.1"/>
    <property type="molecule type" value="Transcribed_RNA"/>
</dbReference>
<feature type="transmembrane region" description="Helical" evidence="9">
    <location>
        <begin position="351"/>
        <end position="379"/>
    </location>
</feature>
<dbReference type="Gene3D" id="1.20.1560.10">
    <property type="entry name" value="ABC transporter type 1, transmembrane domain"/>
    <property type="match status" value="1"/>
</dbReference>
<feature type="compositionally biased region" description="Polar residues" evidence="8">
    <location>
        <begin position="1"/>
        <end position="12"/>
    </location>
</feature>
<dbReference type="CDD" id="cd03223">
    <property type="entry name" value="ABCD_peroxisomal_ALDP"/>
    <property type="match status" value="1"/>
</dbReference>
<comment type="similarity">
    <text evidence="1">Belongs to the ABC transporter superfamily. ABCD family. Peroxisomal fatty acyl CoA transporter (TC 3.A.1.203) subfamily.</text>
</comment>
<dbReference type="GO" id="GO:0016020">
    <property type="term" value="C:membrane"/>
    <property type="evidence" value="ECO:0007669"/>
    <property type="project" value="InterPro"/>
</dbReference>
<organism evidence="12">
    <name type="scientific">Alexandrium catenella</name>
    <name type="common">Red tide dinoflagellate</name>
    <name type="synonym">Gonyaulax catenella</name>
    <dbReference type="NCBI Taxonomy" id="2925"/>
    <lineage>
        <taxon>Eukaryota</taxon>
        <taxon>Sar</taxon>
        <taxon>Alveolata</taxon>
        <taxon>Dinophyceae</taxon>
        <taxon>Gonyaulacales</taxon>
        <taxon>Pyrocystaceae</taxon>
        <taxon>Alexandrium</taxon>
    </lineage>
</organism>
<keyword evidence="6 9" id="KW-1133">Transmembrane helix</keyword>
<dbReference type="SMART" id="SM00382">
    <property type="entry name" value="AAA"/>
    <property type="match status" value="1"/>
</dbReference>
<evidence type="ECO:0000256" key="6">
    <source>
        <dbReference type="ARBA" id="ARBA00022989"/>
    </source>
</evidence>
<dbReference type="PROSITE" id="PS50893">
    <property type="entry name" value="ABC_TRANSPORTER_2"/>
    <property type="match status" value="1"/>
</dbReference>
<evidence type="ECO:0000256" key="3">
    <source>
        <dbReference type="ARBA" id="ARBA00022692"/>
    </source>
</evidence>
<dbReference type="InterPro" id="IPR050835">
    <property type="entry name" value="ABC_transporter_sub-D"/>
</dbReference>
<evidence type="ECO:0000256" key="4">
    <source>
        <dbReference type="ARBA" id="ARBA00022741"/>
    </source>
</evidence>
<keyword evidence="5" id="KW-0067">ATP-binding</keyword>
<dbReference type="InterPro" id="IPR003439">
    <property type="entry name" value="ABC_transporter-like_ATP-bd"/>
</dbReference>